<organism evidence="5">
    <name type="scientific">Caldilineaceae bacterium SB0675_bin_29</name>
    <dbReference type="NCBI Taxonomy" id="2605266"/>
    <lineage>
        <taxon>Bacteria</taxon>
        <taxon>Bacillati</taxon>
        <taxon>Chloroflexota</taxon>
        <taxon>Caldilineae</taxon>
        <taxon>Caldilineales</taxon>
        <taxon>Caldilineaceae</taxon>
    </lineage>
</organism>
<dbReference type="AlphaFoldDB" id="A0A6B1G930"/>
<evidence type="ECO:0000256" key="1">
    <source>
        <dbReference type="ARBA" id="ARBA00006930"/>
    </source>
</evidence>
<dbReference type="GO" id="GO:0006302">
    <property type="term" value="P:double-strand break repair"/>
    <property type="evidence" value="ECO:0007669"/>
    <property type="project" value="InterPro"/>
</dbReference>
<accession>A0A6B1G930</accession>
<comment type="subunit">
    <text evidence="2">Heterodimer of SbcC and SbcD.</text>
</comment>
<feature type="non-terminal residue" evidence="5">
    <location>
        <position position="140"/>
    </location>
</feature>
<dbReference type="EMBL" id="VYDA01000465">
    <property type="protein sequence ID" value="MYH62614.1"/>
    <property type="molecule type" value="Genomic_DNA"/>
</dbReference>
<protein>
    <recommendedName>
        <fullName evidence="3">Nuclease SbcCD subunit C</fullName>
    </recommendedName>
</protein>
<dbReference type="Gene3D" id="3.40.50.300">
    <property type="entry name" value="P-loop containing nucleotide triphosphate hydrolases"/>
    <property type="match status" value="1"/>
</dbReference>
<dbReference type="SUPFAM" id="SSF52540">
    <property type="entry name" value="P-loop containing nucleoside triphosphate hydrolases"/>
    <property type="match status" value="1"/>
</dbReference>
<evidence type="ECO:0000313" key="5">
    <source>
        <dbReference type="EMBL" id="MYH62614.1"/>
    </source>
</evidence>
<evidence type="ECO:0000256" key="3">
    <source>
        <dbReference type="ARBA" id="ARBA00013368"/>
    </source>
</evidence>
<evidence type="ECO:0000256" key="2">
    <source>
        <dbReference type="ARBA" id="ARBA00011322"/>
    </source>
</evidence>
<reference evidence="5" key="1">
    <citation type="submission" date="2019-09" db="EMBL/GenBank/DDBJ databases">
        <title>Characterisation of the sponge microbiome using genome-centric metagenomics.</title>
        <authorList>
            <person name="Engelberts J.P."/>
            <person name="Robbins S.J."/>
            <person name="De Goeij J.M."/>
            <person name="Aranda M."/>
            <person name="Bell S.C."/>
            <person name="Webster N.S."/>
        </authorList>
    </citation>
    <scope>NUCLEOTIDE SEQUENCE</scope>
    <source>
        <strain evidence="5">SB0675_bin_29</strain>
    </source>
</reference>
<comment type="caution">
    <text evidence="5">The sequence shown here is derived from an EMBL/GenBank/DDBJ whole genome shotgun (WGS) entry which is preliminary data.</text>
</comment>
<evidence type="ECO:0000259" key="4">
    <source>
        <dbReference type="Pfam" id="PF13476"/>
    </source>
</evidence>
<dbReference type="Pfam" id="PF13476">
    <property type="entry name" value="AAA_23"/>
    <property type="match status" value="1"/>
</dbReference>
<dbReference type="PANTHER" id="PTHR32114:SF2">
    <property type="entry name" value="ABC TRANSPORTER ABCH.3"/>
    <property type="match status" value="1"/>
</dbReference>
<dbReference type="GO" id="GO:0016887">
    <property type="term" value="F:ATP hydrolysis activity"/>
    <property type="evidence" value="ECO:0007669"/>
    <property type="project" value="InterPro"/>
</dbReference>
<sequence length="140" mass="15418">MLIRSLTLENVKSYERAKVEFSPGTNAIVGPNGAGKTSILEAIGFALFDHLPYSRPDFVRAGQRTASVAVDFVSDYDERAYQVIRSCGSSSAYTIMDPELAIRICEGKAEVKHFLRLHLGIQQDTEPQELFRNAVGVPQG</sequence>
<feature type="domain" description="Rad50/SbcC-type AAA" evidence="4">
    <location>
        <begin position="5"/>
        <end position="73"/>
    </location>
</feature>
<name>A0A6B1G930_9CHLR</name>
<dbReference type="InterPro" id="IPR027417">
    <property type="entry name" value="P-loop_NTPase"/>
</dbReference>
<dbReference type="PANTHER" id="PTHR32114">
    <property type="entry name" value="ABC TRANSPORTER ABCH.3"/>
    <property type="match status" value="1"/>
</dbReference>
<gene>
    <name evidence="5" type="ORF">F4148_12960</name>
</gene>
<proteinExistence type="inferred from homology"/>
<dbReference type="InterPro" id="IPR038729">
    <property type="entry name" value="Rad50/SbcC_AAA"/>
</dbReference>
<comment type="similarity">
    <text evidence="1">Belongs to the SMC family. SbcC subfamily.</text>
</comment>